<dbReference type="OrthoDB" id="2548929at2759"/>
<proteinExistence type="predicted"/>
<organism evidence="4 5">
    <name type="scientific">Athelia psychrophila</name>
    <dbReference type="NCBI Taxonomy" id="1759441"/>
    <lineage>
        <taxon>Eukaryota</taxon>
        <taxon>Fungi</taxon>
        <taxon>Dikarya</taxon>
        <taxon>Basidiomycota</taxon>
        <taxon>Agaricomycotina</taxon>
        <taxon>Agaricomycetes</taxon>
        <taxon>Agaricomycetidae</taxon>
        <taxon>Atheliales</taxon>
        <taxon>Atheliaceae</taxon>
        <taxon>Athelia</taxon>
    </lineage>
</organism>
<evidence type="ECO:0000256" key="2">
    <source>
        <dbReference type="SAM" id="MobiDB-lite"/>
    </source>
</evidence>
<feature type="region of interest" description="Disordered" evidence="2">
    <location>
        <begin position="343"/>
        <end position="387"/>
    </location>
</feature>
<accession>A0A166IHJ5</accession>
<dbReference type="AlphaFoldDB" id="A0A166IHJ5"/>
<gene>
    <name evidence="4" type="ORF">FIBSPDRAFT_862322</name>
</gene>
<feature type="coiled-coil region" evidence="1">
    <location>
        <begin position="442"/>
        <end position="483"/>
    </location>
</feature>
<reference evidence="4 5" key="1">
    <citation type="journal article" date="2016" name="Mol. Biol. Evol.">
        <title>Comparative Genomics of Early-Diverging Mushroom-Forming Fungi Provides Insights into the Origins of Lignocellulose Decay Capabilities.</title>
        <authorList>
            <person name="Nagy L.G."/>
            <person name="Riley R."/>
            <person name="Tritt A."/>
            <person name="Adam C."/>
            <person name="Daum C."/>
            <person name="Floudas D."/>
            <person name="Sun H."/>
            <person name="Yadav J.S."/>
            <person name="Pangilinan J."/>
            <person name="Larsson K.H."/>
            <person name="Matsuura K."/>
            <person name="Barry K."/>
            <person name="Labutti K."/>
            <person name="Kuo R."/>
            <person name="Ohm R.A."/>
            <person name="Bhattacharya S.S."/>
            <person name="Shirouzu T."/>
            <person name="Yoshinaga Y."/>
            <person name="Martin F.M."/>
            <person name="Grigoriev I.V."/>
            <person name="Hibbett D.S."/>
        </authorList>
    </citation>
    <scope>NUCLEOTIDE SEQUENCE [LARGE SCALE GENOMIC DNA]</scope>
    <source>
        <strain evidence="4 5">CBS 109695</strain>
    </source>
</reference>
<feature type="compositionally biased region" description="Polar residues" evidence="2">
    <location>
        <begin position="504"/>
        <end position="520"/>
    </location>
</feature>
<feature type="region of interest" description="Disordered" evidence="2">
    <location>
        <begin position="833"/>
        <end position="852"/>
    </location>
</feature>
<evidence type="ECO:0000313" key="4">
    <source>
        <dbReference type="EMBL" id="KZP19832.1"/>
    </source>
</evidence>
<dbReference type="EMBL" id="KV417560">
    <property type="protein sequence ID" value="KZP19832.1"/>
    <property type="molecule type" value="Genomic_DNA"/>
</dbReference>
<evidence type="ECO:0000313" key="5">
    <source>
        <dbReference type="Proteomes" id="UP000076532"/>
    </source>
</evidence>
<keyword evidence="5" id="KW-1185">Reference proteome</keyword>
<keyword evidence="3" id="KW-0472">Membrane</keyword>
<evidence type="ECO:0000256" key="1">
    <source>
        <dbReference type="SAM" id="Coils"/>
    </source>
</evidence>
<keyword evidence="3" id="KW-0812">Transmembrane</keyword>
<keyword evidence="1" id="KW-0175">Coiled coil</keyword>
<name>A0A166IHJ5_9AGAM</name>
<feature type="compositionally biased region" description="Acidic residues" evidence="2">
    <location>
        <begin position="843"/>
        <end position="852"/>
    </location>
</feature>
<feature type="region of interest" description="Disordered" evidence="2">
    <location>
        <begin position="216"/>
        <end position="259"/>
    </location>
</feature>
<dbReference type="STRING" id="436010.A0A166IHJ5"/>
<dbReference type="Proteomes" id="UP000076532">
    <property type="component" value="Unassembled WGS sequence"/>
</dbReference>
<protein>
    <submittedName>
        <fullName evidence="4">Uncharacterized protein</fullName>
    </submittedName>
</protein>
<keyword evidence="3" id="KW-1133">Transmembrane helix</keyword>
<feature type="compositionally biased region" description="Basic and acidic residues" evidence="2">
    <location>
        <begin position="348"/>
        <end position="387"/>
    </location>
</feature>
<sequence length="852" mass="94414">MSVRRTYSNWSDIVQGSGEVKSLFFALLVIIVVLVLAYLTNPTENSFRTFLTEQSFRQHLSRLDYTNDEDDRIDNQEARDAYSLMRRGACAPQPQSSCDSPSTGTPFHFANRASVSLRTPKHVFHSFGVCTIAAVVPFPKGSSSAARHGSDQDGSMILDSWFIGAFGKWWRGGAIEAWYHDLVLRSKDEEGWSSGILGFKSLDKFSDYNAFPFTKHNGQSRLPTRGSPPTLRNREQTQGNGHLAPRSSSPPPLPKSVSLPLHTTRTVSLSTPDHRNTPTEKQPALAVPVIVTPITRSSSANIDLSPIIAEVLRQISQSKVTVEDLRTQLTEFEAGALESHTTLQTEVESYRQRKRDEDTSRAELKSRTKALEDSKRHAEGHKRDAEKRLKAAQNARDECTRRMAHFDNEVSLLQERTAHDQAATAQSKLDSAQVEQEVAEALEAKKAEIKVAEDVIAALSTRAKDLEDSLAKERERLIRVRERAEIRKQDQSFYPLHIVNPESSTWSPVTTYGSNETSDPPSSPVVRPARLSMGATSDFSSKSSNPSLKSQGYPMFDEDLIVQPQRAAKFSPFGEEEEEAISPMSTKLSPTTSLLIPKGLIDTSSESPARSFRSENDVYMDKDWRGSNMSHSVNGHSALTSPTLAFKNYDAFEVYHPEAMRSESMNLQRAHMPPPSRQHSDPTVPSIIDAPGHTIDTAQRRRWFSIKEKPKKGLNPDAKVFRFIKSPAADFGPIGPPTVAAPLSNGTHHNYDALNPNGLGSRMTSNVTSSLLRAFAPSPAEREVLQRALGGSTNASLERLPSLSRVSSLTDSRPNSLQLERGVLPSWLHSLPRIGKSNFNPWDNEESVDGSQ</sequence>
<feature type="region of interest" description="Disordered" evidence="2">
    <location>
        <begin position="504"/>
        <end position="529"/>
    </location>
</feature>
<feature type="transmembrane region" description="Helical" evidence="3">
    <location>
        <begin position="20"/>
        <end position="39"/>
    </location>
</feature>
<evidence type="ECO:0000256" key="3">
    <source>
        <dbReference type="SAM" id="Phobius"/>
    </source>
</evidence>